<evidence type="ECO:0000256" key="1">
    <source>
        <dbReference type="SAM" id="Coils"/>
    </source>
</evidence>
<proteinExistence type="predicted"/>
<feature type="compositionally biased region" description="Basic and acidic residues" evidence="2">
    <location>
        <begin position="15"/>
        <end position="26"/>
    </location>
</feature>
<dbReference type="InterPro" id="IPR032675">
    <property type="entry name" value="LRR_dom_sf"/>
</dbReference>
<dbReference type="AlphaFoldDB" id="A0A9W7ADI6"/>
<dbReference type="PANTHER" id="PTHR45661">
    <property type="entry name" value="SURFACE ANTIGEN"/>
    <property type="match status" value="1"/>
</dbReference>
<accession>A0A9W7ADI6</accession>
<name>A0A9W7ADI6_9STRA</name>
<organism evidence="3 4">
    <name type="scientific">Triparma laevis f. longispina</name>
    <dbReference type="NCBI Taxonomy" id="1714387"/>
    <lineage>
        <taxon>Eukaryota</taxon>
        <taxon>Sar</taxon>
        <taxon>Stramenopiles</taxon>
        <taxon>Ochrophyta</taxon>
        <taxon>Bolidophyceae</taxon>
        <taxon>Parmales</taxon>
        <taxon>Triparmaceae</taxon>
        <taxon>Triparma</taxon>
    </lineage>
</organism>
<dbReference type="SUPFAM" id="SSF52058">
    <property type="entry name" value="L domain-like"/>
    <property type="match status" value="2"/>
</dbReference>
<dbReference type="Proteomes" id="UP001165122">
    <property type="component" value="Unassembled WGS sequence"/>
</dbReference>
<feature type="region of interest" description="Disordered" evidence="2">
    <location>
        <begin position="1"/>
        <end position="48"/>
    </location>
</feature>
<dbReference type="PANTHER" id="PTHR45661:SF3">
    <property type="entry name" value="IG-LIKE DOMAIN-CONTAINING PROTEIN"/>
    <property type="match status" value="1"/>
</dbReference>
<protein>
    <recommendedName>
        <fullName evidence="5">Leucine-rich repeat domain, L domain-like</fullName>
    </recommendedName>
</protein>
<keyword evidence="4" id="KW-1185">Reference proteome</keyword>
<dbReference type="InterPro" id="IPR026906">
    <property type="entry name" value="LRR_5"/>
</dbReference>
<evidence type="ECO:0000313" key="4">
    <source>
        <dbReference type="Proteomes" id="UP001165122"/>
    </source>
</evidence>
<dbReference type="EMBL" id="BRXW01000571">
    <property type="protein sequence ID" value="GMH67268.1"/>
    <property type="molecule type" value="Genomic_DNA"/>
</dbReference>
<gene>
    <name evidence="3" type="ORF">TrLO_g1409</name>
</gene>
<reference evidence="4" key="1">
    <citation type="journal article" date="2023" name="Commun. Biol.">
        <title>Genome analysis of Parmales, the sister group of diatoms, reveals the evolutionary specialization of diatoms from phago-mixotrophs to photoautotrophs.</title>
        <authorList>
            <person name="Ban H."/>
            <person name="Sato S."/>
            <person name="Yoshikawa S."/>
            <person name="Yamada K."/>
            <person name="Nakamura Y."/>
            <person name="Ichinomiya M."/>
            <person name="Sato N."/>
            <person name="Blanc-Mathieu R."/>
            <person name="Endo H."/>
            <person name="Kuwata A."/>
            <person name="Ogata H."/>
        </authorList>
    </citation>
    <scope>NUCLEOTIDE SEQUENCE [LARGE SCALE GENOMIC DNA]</scope>
    <source>
        <strain evidence="4">NIES 3700</strain>
    </source>
</reference>
<evidence type="ECO:0000313" key="3">
    <source>
        <dbReference type="EMBL" id="GMH67268.1"/>
    </source>
</evidence>
<comment type="caution">
    <text evidence="3">The sequence shown here is derived from an EMBL/GenBank/DDBJ whole genome shotgun (WGS) entry which is preliminary data.</text>
</comment>
<feature type="coiled-coil region" evidence="1">
    <location>
        <begin position="262"/>
        <end position="289"/>
    </location>
</feature>
<evidence type="ECO:0008006" key="5">
    <source>
        <dbReference type="Google" id="ProtNLM"/>
    </source>
</evidence>
<sequence>MSLKRIATRSSSRLKAQELGEEKGGEDGESQNQGQGQGPVVAPATPTTKDDFMATDDFVRLLRVYGDVADLFHAFRLVSKSWQRIAEEEIDWGFESGVFVFHDGKDVSHVVAWARKEKRKLVKRVVFLLNITKVGVRAYIYAVNLVVVEIPDGVESIGVGAFTSCHSLTTVSFPTTLKSVGASAFRDCPGLDNVNLLHTNLQELGYRAFYGCSELGSMTIPDSLQTFGGWEFTECLKLVPSHIDVSDWDGSELNTTPDVIAYLRTKQRIAALEKKLAERDAENAALNATIAERDAEVATLATENAALTTEVAALKIANAPPAHTNDFMSTIDFKRHFVGFVHIEMLLVLREVCKEWNEVVKEVIDESVESGVIMVHDGKDIDEDDAFARKDRRELVTQVIFLLNITKVGDYACEWATNLVVVDVPGGVLSIGEGAFASCWSLTTVSFPTTLISIGAFAFINCTGLEIVDLFHTNLQELGEGVFSYCSELTSMTIPDSLQTLGSFVFDGCSKLVPSSIDVSGWNGDATSKVIARLRSKQPN</sequence>
<dbReference type="Pfam" id="PF13306">
    <property type="entry name" value="LRR_5"/>
    <property type="match status" value="2"/>
</dbReference>
<evidence type="ECO:0000256" key="2">
    <source>
        <dbReference type="SAM" id="MobiDB-lite"/>
    </source>
</evidence>
<dbReference type="InterPro" id="IPR053139">
    <property type="entry name" value="Surface_bspA-like"/>
</dbReference>
<keyword evidence="1" id="KW-0175">Coiled coil</keyword>
<dbReference type="CDD" id="cd14688">
    <property type="entry name" value="bZIP_YAP"/>
    <property type="match status" value="1"/>
</dbReference>
<dbReference type="Gene3D" id="3.80.10.10">
    <property type="entry name" value="Ribonuclease Inhibitor"/>
    <property type="match status" value="2"/>
</dbReference>